<keyword evidence="3" id="KW-1185">Reference proteome</keyword>
<evidence type="ECO:0000313" key="2">
    <source>
        <dbReference type="EMBL" id="KAK4425505.1"/>
    </source>
</evidence>
<comment type="caution">
    <text evidence="2">The sequence shown here is derived from an EMBL/GenBank/DDBJ whole genome shotgun (WGS) entry which is preliminary data.</text>
</comment>
<dbReference type="Proteomes" id="UP001293254">
    <property type="component" value="Unassembled WGS sequence"/>
</dbReference>
<evidence type="ECO:0000313" key="3">
    <source>
        <dbReference type="Proteomes" id="UP001293254"/>
    </source>
</evidence>
<feature type="compositionally biased region" description="Acidic residues" evidence="1">
    <location>
        <begin position="20"/>
        <end position="32"/>
    </location>
</feature>
<dbReference type="EMBL" id="JACGWO010000006">
    <property type="protein sequence ID" value="KAK4425505.1"/>
    <property type="molecule type" value="Genomic_DNA"/>
</dbReference>
<reference evidence="2" key="2">
    <citation type="journal article" date="2024" name="Plant">
        <title>Genomic evolution and insights into agronomic trait innovations of Sesamum species.</title>
        <authorList>
            <person name="Miao H."/>
            <person name="Wang L."/>
            <person name="Qu L."/>
            <person name="Liu H."/>
            <person name="Sun Y."/>
            <person name="Le M."/>
            <person name="Wang Q."/>
            <person name="Wei S."/>
            <person name="Zheng Y."/>
            <person name="Lin W."/>
            <person name="Duan Y."/>
            <person name="Cao H."/>
            <person name="Xiong S."/>
            <person name="Wang X."/>
            <person name="Wei L."/>
            <person name="Li C."/>
            <person name="Ma Q."/>
            <person name="Ju M."/>
            <person name="Zhao R."/>
            <person name="Li G."/>
            <person name="Mu C."/>
            <person name="Tian Q."/>
            <person name="Mei H."/>
            <person name="Zhang T."/>
            <person name="Gao T."/>
            <person name="Zhang H."/>
        </authorList>
    </citation>
    <scope>NUCLEOTIDE SEQUENCE</scope>
    <source>
        <strain evidence="2">3651</strain>
    </source>
</reference>
<proteinExistence type="predicted"/>
<gene>
    <name evidence="2" type="ORF">Salat_1744500</name>
</gene>
<feature type="region of interest" description="Disordered" evidence="1">
    <location>
        <begin position="1"/>
        <end position="40"/>
    </location>
</feature>
<name>A0AAE1Y8J9_9LAMI</name>
<protein>
    <submittedName>
        <fullName evidence="2">Uncharacterized protein</fullName>
    </submittedName>
</protein>
<reference evidence="2" key="1">
    <citation type="submission" date="2020-06" db="EMBL/GenBank/DDBJ databases">
        <authorList>
            <person name="Li T."/>
            <person name="Hu X."/>
            <person name="Zhang T."/>
            <person name="Song X."/>
            <person name="Zhang H."/>
            <person name="Dai N."/>
            <person name="Sheng W."/>
            <person name="Hou X."/>
            <person name="Wei L."/>
        </authorList>
    </citation>
    <scope>NUCLEOTIDE SEQUENCE</scope>
    <source>
        <strain evidence="2">3651</strain>
        <tissue evidence="2">Leaf</tissue>
    </source>
</reference>
<dbReference type="AlphaFoldDB" id="A0AAE1Y8J9"/>
<accession>A0AAE1Y8J9</accession>
<feature type="compositionally biased region" description="Basic residues" evidence="1">
    <location>
        <begin position="1"/>
        <end position="11"/>
    </location>
</feature>
<feature type="region of interest" description="Disordered" evidence="1">
    <location>
        <begin position="111"/>
        <end position="130"/>
    </location>
</feature>
<organism evidence="2 3">
    <name type="scientific">Sesamum alatum</name>
    <dbReference type="NCBI Taxonomy" id="300844"/>
    <lineage>
        <taxon>Eukaryota</taxon>
        <taxon>Viridiplantae</taxon>
        <taxon>Streptophyta</taxon>
        <taxon>Embryophyta</taxon>
        <taxon>Tracheophyta</taxon>
        <taxon>Spermatophyta</taxon>
        <taxon>Magnoliopsida</taxon>
        <taxon>eudicotyledons</taxon>
        <taxon>Gunneridae</taxon>
        <taxon>Pentapetalae</taxon>
        <taxon>asterids</taxon>
        <taxon>lamiids</taxon>
        <taxon>Lamiales</taxon>
        <taxon>Pedaliaceae</taxon>
        <taxon>Sesamum</taxon>
    </lineage>
</organism>
<sequence length="165" mass="18309">MTISRCRRRPGARGLTSIPESDETAEENEDFPAEMKARNVSSAPTVVSVGKFPRLEHCCPQNNIAGGDCSEDARSDLVKTGLTAKKNLKLNGRLMQQVGYERKRNEALLGRRNSNPTPVVQPPSVPSSIVNEGASTTVRSINKRPTIMEVLQNIRDRSKRRAWRP</sequence>
<evidence type="ECO:0000256" key="1">
    <source>
        <dbReference type="SAM" id="MobiDB-lite"/>
    </source>
</evidence>